<protein>
    <submittedName>
        <fullName evidence="1">Uncharacterized protein</fullName>
    </submittedName>
</protein>
<gene>
    <name evidence="1" type="ORF">BCF53_11853</name>
</gene>
<organism evidence="1 2">
    <name type="scientific">Reinekea marinisedimentorum</name>
    <dbReference type="NCBI Taxonomy" id="230495"/>
    <lineage>
        <taxon>Bacteria</taxon>
        <taxon>Pseudomonadati</taxon>
        <taxon>Pseudomonadota</taxon>
        <taxon>Gammaproteobacteria</taxon>
        <taxon>Oceanospirillales</taxon>
        <taxon>Saccharospirillaceae</taxon>
        <taxon>Reinekea</taxon>
    </lineage>
</organism>
<evidence type="ECO:0000313" key="2">
    <source>
        <dbReference type="Proteomes" id="UP000295793"/>
    </source>
</evidence>
<dbReference type="InterPro" id="IPR038402">
    <property type="entry name" value="PvuII_sf"/>
</dbReference>
<name>A0A4R3HYD9_9GAMM</name>
<dbReference type="Proteomes" id="UP000295793">
    <property type="component" value="Unassembled WGS sequence"/>
</dbReference>
<keyword evidence="2" id="KW-1185">Reference proteome</keyword>
<sequence length="222" mass="26126">MVGNFQDDDREEAMRVLFELYKDDSEGRDGVDAHMEIDGMVVPFELKTTSTGAVTTVRDFGPDHIQKWKDKHWLIGFFIKGREFYHYGSPDMMQDWIKSKEQYIKPDFMLADLASSKLSIEDLYQVVEEKPLYTYEDAKGLQKKQYKKSKYIELQDVPGGYSPERMLEIIKDRAKYLVQRGSTLNNPHIPFTYFNGWVEITENHAETLRRFVRAYYAQIHPN</sequence>
<dbReference type="AlphaFoldDB" id="A0A4R3HYD9"/>
<comment type="caution">
    <text evidence="1">The sequence shown here is derived from an EMBL/GenBank/DDBJ whole genome shotgun (WGS) entry which is preliminary data.</text>
</comment>
<dbReference type="Gene3D" id="3.40.210.10">
    <property type="entry name" value="PVUII Endonuclease, subunit A"/>
    <property type="match status" value="1"/>
</dbReference>
<reference evidence="1 2" key="1">
    <citation type="submission" date="2019-03" db="EMBL/GenBank/DDBJ databases">
        <title>Genomic Encyclopedia of Archaeal and Bacterial Type Strains, Phase II (KMG-II): from individual species to whole genera.</title>
        <authorList>
            <person name="Goeker M."/>
        </authorList>
    </citation>
    <scope>NUCLEOTIDE SEQUENCE [LARGE SCALE GENOMIC DNA]</scope>
    <source>
        <strain evidence="1 2">DSM 15388</strain>
    </source>
</reference>
<accession>A0A4R3HYD9</accession>
<evidence type="ECO:0000313" key="1">
    <source>
        <dbReference type="EMBL" id="TCS37693.1"/>
    </source>
</evidence>
<dbReference type="EMBL" id="SLZR01000018">
    <property type="protein sequence ID" value="TCS37693.1"/>
    <property type="molecule type" value="Genomic_DNA"/>
</dbReference>
<proteinExistence type="predicted"/>
<dbReference type="RefSeq" id="WP_207902760.1">
    <property type="nucleotide sequence ID" value="NZ_SLZR01000018.1"/>
</dbReference>